<comment type="caution">
    <text evidence="3">The sequence shown here is derived from an EMBL/GenBank/DDBJ whole genome shotgun (WGS) entry which is preliminary data.</text>
</comment>
<evidence type="ECO:0000259" key="2">
    <source>
        <dbReference type="Pfam" id="PF11127"/>
    </source>
</evidence>
<feature type="transmembrane region" description="Helical" evidence="1">
    <location>
        <begin position="7"/>
        <end position="25"/>
    </location>
</feature>
<proteinExistence type="predicted"/>
<evidence type="ECO:0000313" key="4">
    <source>
        <dbReference type="Proteomes" id="UP000265882"/>
    </source>
</evidence>
<reference evidence="3 4" key="1">
    <citation type="journal article" date="2017" name="ISME J.">
        <title>Energy and carbon metabolisms in a deep terrestrial subsurface fluid microbial community.</title>
        <authorList>
            <person name="Momper L."/>
            <person name="Jungbluth S.P."/>
            <person name="Lee M.D."/>
            <person name="Amend J.P."/>
        </authorList>
    </citation>
    <scope>NUCLEOTIDE SEQUENCE [LARGE SCALE GENOMIC DNA]</scope>
    <source>
        <strain evidence="3">SURF_5</strain>
    </source>
</reference>
<organism evidence="3 4">
    <name type="scientific">Abyssobacteria bacterium (strain SURF_5)</name>
    <dbReference type="NCBI Taxonomy" id="2093360"/>
    <lineage>
        <taxon>Bacteria</taxon>
        <taxon>Pseudomonadati</taxon>
        <taxon>Candidatus Hydrogenedentota</taxon>
        <taxon>Candidatus Abyssobacteria</taxon>
    </lineage>
</organism>
<dbReference type="Pfam" id="PF11127">
    <property type="entry name" value="YgaP-like_TM"/>
    <property type="match status" value="1"/>
</dbReference>
<accession>A0A3A4PBG1</accession>
<keyword evidence="1" id="KW-1133">Transmembrane helix</keyword>
<dbReference type="Proteomes" id="UP000265882">
    <property type="component" value="Unassembled WGS sequence"/>
</dbReference>
<sequence>MYLENWIRLIAGCFILISLALGLLVSRYWFIFTAFVAANLAQSALTGFCPMELLLKRLGIKAKGRLDS</sequence>
<feature type="domain" description="Inner membrane protein YgaP-like transmembrane" evidence="2">
    <location>
        <begin position="3"/>
        <end position="56"/>
    </location>
</feature>
<keyword evidence="1" id="KW-0812">Transmembrane</keyword>
<evidence type="ECO:0000313" key="3">
    <source>
        <dbReference type="EMBL" id="RJP26730.1"/>
    </source>
</evidence>
<dbReference type="AlphaFoldDB" id="A0A3A4PBG1"/>
<protein>
    <submittedName>
        <fullName evidence="3">DUF2892 domain-containing protein</fullName>
    </submittedName>
</protein>
<gene>
    <name evidence="3" type="ORF">C4520_00360</name>
</gene>
<dbReference type="Gene3D" id="6.10.140.1340">
    <property type="match status" value="1"/>
</dbReference>
<keyword evidence="1" id="KW-0472">Membrane</keyword>
<evidence type="ECO:0000256" key="1">
    <source>
        <dbReference type="SAM" id="Phobius"/>
    </source>
</evidence>
<name>A0A3A4PBG1_ABYX5</name>
<dbReference type="EMBL" id="QZKU01000004">
    <property type="protein sequence ID" value="RJP26730.1"/>
    <property type="molecule type" value="Genomic_DNA"/>
</dbReference>
<dbReference type="InterPro" id="IPR021309">
    <property type="entry name" value="YgaP-like_TM"/>
</dbReference>